<protein>
    <submittedName>
        <fullName evidence="3">Cupin</fullName>
    </submittedName>
</protein>
<evidence type="ECO:0000259" key="2">
    <source>
        <dbReference type="Pfam" id="PF07883"/>
    </source>
</evidence>
<dbReference type="InterPro" id="IPR013096">
    <property type="entry name" value="Cupin_2"/>
</dbReference>
<dbReference type="InterPro" id="IPR014710">
    <property type="entry name" value="RmlC-like_jellyroll"/>
</dbReference>
<sequence length="139" mass="15920">MQDAGRLAAEFEAIDKYWSPRVVAMANGQYVKIAKVMGDFVWHSHAEEDEFFLVYRGTFILRYRDGSRTILEPGDFHVVPRGVEHFPSAPEEAWIIFVEPAQTRHTGDAETERTRSIEEQTAHLRREPSAPEDEMSVGL</sequence>
<dbReference type="Proteomes" id="UP000070107">
    <property type="component" value="Unassembled WGS sequence"/>
</dbReference>
<feature type="compositionally biased region" description="Basic and acidic residues" evidence="1">
    <location>
        <begin position="105"/>
        <end position="129"/>
    </location>
</feature>
<dbReference type="PANTHER" id="PTHR36114:SF1">
    <property type="entry name" value="16.7 KDA PROTEIN IN WHIE LOCUS"/>
    <property type="match status" value="1"/>
</dbReference>
<feature type="compositionally biased region" description="Acidic residues" evidence="1">
    <location>
        <begin position="130"/>
        <end position="139"/>
    </location>
</feature>
<dbReference type="PANTHER" id="PTHR36114">
    <property type="entry name" value="16.7 KDA PROTEIN IN WHIE LOCUS"/>
    <property type="match status" value="1"/>
</dbReference>
<dbReference type="EMBL" id="LNTU01000023">
    <property type="protein sequence ID" value="KXF76806.1"/>
    <property type="molecule type" value="Genomic_DNA"/>
</dbReference>
<dbReference type="SUPFAM" id="SSF51182">
    <property type="entry name" value="RmlC-like cupins"/>
    <property type="match status" value="1"/>
</dbReference>
<dbReference type="CDD" id="cd02226">
    <property type="entry name" value="cupin_YdbB-like"/>
    <property type="match status" value="1"/>
</dbReference>
<feature type="region of interest" description="Disordered" evidence="1">
    <location>
        <begin position="103"/>
        <end position="139"/>
    </location>
</feature>
<evidence type="ECO:0000313" key="4">
    <source>
        <dbReference type="Proteomes" id="UP000070107"/>
    </source>
</evidence>
<proteinExistence type="predicted"/>
<evidence type="ECO:0000256" key="1">
    <source>
        <dbReference type="SAM" id="MobiDB-lite"/>
    </source>
</evidence>
<organism evidence="3 4">
    <name type="scientific">Paramesorhizobium deserti</name>
    <dbReference type="NCBI Taxonomy" id="1494590"/>
    <lineage>
        <taxon>Bacteria</taxon>
        <taxon>Pseudomonadati</taxon>
        <taxon>Pseudomonadota</taxon>
        <taxon>Alphaproteobacteria</taxon>
        <taxon>Hyphomicrobiales</taxon>
        <taxon>Phyllobacteriaceae</taxon>
        <taxon>Paramesorhizobium</taxon>
    </lineage>
</organism>
<dbReference type="Gene3D" id="2.60.120.10">
    <property type="entry name" value="Jelly Rolls"/>
    <property type="match status" value="1"/>
</dbReference>
<dbReference type="InterPro" id="IPR011051">
    <property type="entry name" value="RmlC_Cupin_sf"/>
</dbReference>
<evidence type="ECO:0000313" key="3">
    <source>
        <dbReference type="EMBL" id="KXF76806.1"/>
    </source>
</evidence>
<dbReference type="AlphaFoldDB" id="A0A135HUE9"/>
<dbReference type="Pfam" id="PF07883">
    <property type="entry name" value="Cupin_2"/>
    <property type="match status" value="1"/>
</dbReference>
<comment type="caution">
    <text evidence="3">The sequence shown here is derived from an EMBL/GenBank/DDBJ whole genome shotgun (WGS) entry which is preliminary data.</text>
</comment>
<name>A0A135HUE9_9HYPH</name>
<accession>A0A135HUE9</accession>
<dbReference type="InterPro" id="IPR052044">
    <property type="entry name" value="PKS_Associated_Protein"/>
</dbReference>
<dbReference type="STRING" id="1494590.ATN84_12375"/>
<feature type="domain" description="Cupin type-2" evidence="2">
    <location>
        <begin position="39"/>
        <end position="91"/>
    </location>
</feature>
<keyword evidence="4" id="KW-1185">Reference proteome</keyword>
<reference evidence="3 4" key="1">
    <citation type="submission" date="2015-11" db="EMBL/GenBank/DDBJ databases">
        <title>Draft genome sequence of Paramesorhizobium deserti A-3-E, a strain highly resistant to diverse beta-lactam antibiotics.</title>
        <authorList>
            <person name="Lv R."/>
            <person name="Yang X."/>
            <person name="Fang N."/>
            <person name="Guo J."/>
            <person name="Luo X."/>
            <person name="Peng F."/>
            <person name="Yang R."/>
            <person name="Cui Y."/>
            <person name="Fang C."/>
            <person name="Song Y."/>
        </authorList>
    </citation>
    <scope>NUCLEOTIDE SEQUENCE [LARGE SCALE GENOMIC DNA]</scope>
    <source>
        <strain evidence="3 4">A-3-E</strain>
    </source>
</reference>
<gene>
    <name evidence="3" type="ORF">ATN84_12375</name>
</gene>